<evidence type="ECO:0000313" key="3">
    <source>
        <dbReference type="EMBL" id="GAA2038988.1"/>
    </source>
</evidence>
<dbReference type="PROSITE" id="PS51257">
    <property type="entry name" value="PROKAR_LIPOPROTEIN"/>
    <property type="match status" value="1"/>
</dbReference>
<organism evidence="3 4">
    <name type="scientific">Yaniella flava</name>
    <dbReference type="NCBI Taxonomy" id="287930"/>
    <lineage>
        <taxon>Bacteria</taxon>
        <taxon>Bacillati</taxon>
        <taxon>Actinomycetota</taxon>
        <taxon>Actinomycetes</taxon>
        <taxon>Micrococcales</taxon>
        <taxon>Micrococcaceae</taxon>
        <taxon>Yaniella</taxon>
    </lineage>
</organism>
<dbReference type="EMBL" id="BAAAMN010000041">
    <property type="protein sequence ID" value="GAA2038988.1"/>
    <property type="molecule type" value="Genomic_DNA"/>
</dbReference>
<keyword evidence="4" id="KW-1185">Reference proteome</keyword>
<evidence type="ECO:0000313" key="4">
    <source>
        <dbReference type="Proteomes" id="UP001501461"/>
    </source>
</evidence>
<accession>A0ABN2UKJ9</accession>
<feature type="compositionally biased region" description="Polar residues" evidence="1">
    <location>
        <begin position="27"/>
        <end position="36"/>
    </location>
</feature>
<evidence type="ECO:0000256" key="2">
    <source>
        <dbReference type="SAM" id="SignalP"/>
    </source>
</evidence>
<comment type="caution">
    <text evidence="3">The sequence shown here is derived from an EMBL/GenBank/DDBJ whole genome shotgun (WGS) entry which is preliminary data.</text>
</comment>
<keyword evidence="2" id="KW-0732">Signal</keyword>
<proteinExistence type="predicted"/>
<dbReference type="Proteomes" id="UP001501461">
    <property type="component" value="Unassembled WGS sequence"/>
</dbReference>
<sequence length="322" mass="35689">MVFMRRVSSVIASVLTAALFLAGCTSDPSAQSPDQQPTNSANSPTNSPSPSPTPTEEPPELVGGGTELFPDKRFVALYGHPNQPAFGALGEQGPEESAERAIELAEMYEAHSEEEVHPAFEIIVTVASESAGADGNYSSVTAPEDIEPFIDVAEEHDVYVVLDLQPGHADFLSQAKIYEDLLKRPNVGLALDPEWRLAEGQVHMQQIGSVSAAEINETTEWLAELTAENDLPQKMVILHQFRHSMIRDREQVNTDHDELAVVLHADGHGTPEDKLETWESLQDGLPEDMHMAWKNFFRQDEPMFSPKQTFEVEPKPWFVSYQ</sequence>
<gene>
    <name evidence="3" type="ORF">GCM10009720_19350</name>
</gene>
<feature type="region of interest" description="Disordered" evidence="1">
    <location>
        <begin position="27"/>
        <end position="66"/>
    </location>
</feature>
<protein>
    <recommendedName>
        <fullName evidence="5">Secreted protein</fullName>
    </recommendedName>
</protein>
<feature type="chain" id="PRO_5046846130" description="Secreted protein" evidence="2">
    <location>
        <begin position="31"/>
        <end position="322"/>
    </location>
</feature>
<feature type="compositionally biased region" description="Pro residues" evidence="1">
    <location>
        <begin position="47"/>
        <end position="56"/>
    </location>
</feature>
<evidence type="ECO:0000256" key="1">
    <source>
        <dbReference type="SAM" id="MobiDB-lite"/>
    </source>
</evidence>
<feature type="signal peptide" evidence="2">
    <location>
        <begin position="1"/>
        <end position="30"/>
    </location>
</feature>
<name>A0ABN2UKJ9_9MICC</name>
<evidence type="ECO:0008006" key="5">
    <source>
        <dbReference type="Google" id="ProtNLM"/>
    </source>
</evidence>
<reference evidence="4" key="1">
    <citation type="journal article" date="2019" name="Int. J. Syst. Evol. Microbiol.">
        <title>The Global Catalogue of Microorganisms (GCM) 10K type strain sequencing project: providing services to taxonomists for standard genome sequencing and annotation.</title>
        <authorList>
            <consortium name="The Broad Institute Genomics Platform"/>
            <consortium name="The Broad Institute Genome Sequencing Center for Infectious Disease"/>
            <person name="Wu L."/>
            <person name="Ma J."/>
        </authorList>
    </citation>
    <scope>NUCLEOTIDE SEQUENCE [LARGE SCALE GENOMIC DNA]</scope>
    <source>
        <strain evidence="4">JCM 13595</strain>
    </source>
</reference>
<feature type="compositionally biased region" description="Low complexity" evidence="1">
    <location>
        <begin position="37"/>
        <end position="46"/>
    </location>
</feature>